<keyword evidence="3" id="KW-1185">Reference proteome</keyword>
<comment type="caution">
    <text evidence="2">The sequence shown here is derived from an EMBL/GenBank/DDBJ whole genome shotgun (WGS) entry which is preliminary data.</text>
</comment>
<evidence type="ECO:0008006" key="4">
    <source>
        <dbReference type="Google" id="ProtNLM"/>
    </source>
</evidence>
<feature type="compositionally biased region" description="Gly residues" evidence="1">
    <location>
        <begin position="52"/>
        <end position="74"/>
    </location>
</feature>
<dbReference type="Pfam" id="PF10961">
    <property type="entry name" value="SelK_SelG"/>
    <property type="match status" value="1"/>
</dbReference>
<proteinExistence type="predicted"/>
<accession>A0AAW1PVM8</accession>
<dbReference type="InterPro" id="IPR024491">
    <property type="entry name" value="Se_SelK/SelG"/>
</dbReference>
<evidence type="ECO:0000256" key="1">
    <source>
        <dbReference type="SAM" id="MobiDB-lite"/>
    </source>
</evidence>
<dbReference type="Proteomes" id="UP001465755">
    <property type="component" value="Unassembled WGS sequence"/>
</dbReference>
<sequence>MAYIRDGKVVDSKPGWSDGNFLAFLLAFFYQCLDFLKSFFNSLLYGDEAGSRPGGSRGDGGGRGPSGGAGGPGRGSRIAGMDSIRNSGSGCGPSGA</sequence>
<dbReference type="EMBL" id="JALJOQ010000006">
    <property type="protein sequence ID" value="KAK9812450.1"/>
    <property type="molecule type" value="Genomic_DNA"/>
</dbReference>
<dbReference type="AlphaFoldDB" id="A0AAW1PVM8"/>
<feature type="region of interest" description="Disordered" evidence="1">
    <location>
        <begin position="51"/>
        <end position="96"/>
    </location>
</feature>
<protein>
    <recommendedName>
        <fullName evidence="4">Glycine-rich protein</fullName>
    </recommendedName>
</protein>
<gene>
    <name evidence="2" type="ORF">WJX73_000698</name>
</gene>
<name>A0AAW1PVM8_9CHLO</name>
<organism evidence="2 3">
    <name type="scientific">Symbiochloris irregularis</name>
    <dbReference type="NCBI Taxonomy" id="706552"/>
    <lineage>
        <taxon>Eukaryota</taxon>
        <taxon>Viridiplantae</taxon>
        <taxon>Chlorophyta</taxon>
        <taxon>core chlorophytes</taxon>
        <taxon>Trebouxiophyceae</taxon>
        <taxon>Trebouxiales</taxon>
        <taxon>Trebouxiaceae</taxon>
        <taxon>Symbiochloris</taxon>
    </lineage>
</organism>
<reference evidence="2 3" key="1">
    <citation type="journal article" date="2024" name="Nat. Commun.">
        <title>Phylogenomics reveals the evolutionary origins of lichenization in chlorophyte algae.</title>
        <authorList>
            <person name="Puginier C."/>
            <person name="Libourel C."/>
            <person name="Otte J."/>
            <person name="Skaloud P."/>
            <person name="Haon M."/>
            <person name="Grisel S."/>
            <person name="Petersen M."/>
            <person name="Berrin J.G."/>
            <person name="Delaux P.M."/>
            <person name="Dal Grande F."/>
            <person name="Keller J."/>
        </authorList>
    </citation>
    <scope>NUCLEOTIDE SEQUENCE [LARGE SCALE GENOMIC DNA]</scope>
    <source>
        <strain evidence="2 3">SAG 2036</strain>
    </source>
</reference>
<evidence type="ECO:0000313" key="2">
    <source>
        <dbReference type="EMBL" id="KAK9812450.1"/>
    </source>
</evidence>
<evidence type="ECO:0000313" key="3">
    <source>
        <dbReference type="Proteomes" id="UP001465755"/>
    </source>
</evidence>